<dbReference type="Proteomes" id="UP000192520">
    <property type="component" value="Unassembled WGS sequence"/>
</dbReference>
<dbReference type="GO" id="GO:0016755">
    <property type="term" value="F:aminoacyltransferase activity"/>
    <property type="evidence" value="ECO:0007669"/>
    <property type="project" value="InterPro"/>
</dbReference>
<dbReference type="GO" id="GO:0008360">
    <property type="term" value="P:regulation of cell shape"/>
    <property type="evidence" value="ECO:0007669"/>
    <property type="project" value="UniProtKB-KW"/>
</dbReference>
<evidence type="ECO:0000256" key="3">
    <source>
        <dbReference type="ARBA" id="ARBA00022960"/>
    </source>
</evidence>
<evidence type="ECO:0000256" key="4">
    <source>
        <dbReference type="ARBA" id="ARBA00022984"/>
    </source>
</evidence>
<dbReference type="STRING" id="1968527.B5M47_02950"/>
<evidence type="ECO:0000256" key="1">
    <source>
        <dbReference type="ARBA" id="ARBA00009943"/>
    </source>
</evidence>
<dbReference type="InterPro" id="IPR016181">
    <property type="entry name" value="Acyl_CoA_acyltransferase"/>
</dbReference>
<sequence length="382" mass="43962">MALQIKVFDQNLRSTWNEFVANHPFGSPLQYWEWGEVKRSAVWRPIRLGIFDNHQLVGAAQILRRQLPMGFSLFYCPRGPVISWNDDKSIEILSTLLKSVKQDYASWRTLFFRLEPPIINNQPRTGIDAVQDKQSTINNQQLFPYFKSIQPSHTAIVDLTAAKEEILYRMDKDTRYGIRRGAREGVRVVKDGGGSLGLWKQFYKMYKETAQGAFVHRPWRQFEKIFRLMAPRGQAELFLSFLPPRPSGQKSHLPFVITGNLPEGARLIAGAVILKTKLRGYYLWGASKITPEIKSLFGAYILQWEIMQSLKEEGVKSYDLWGVAPNDNPKHSWSGHTLFKKGFGGKRINYLGCLDLPLSPLYRLYHAADYARQKLLKPDLIE</sequence>
<dbReference type="PANTHER" id="PTHR36174:SF1">
    <property type="entry name" value="LIPID II:GLYCINE GLYCYLTRANSFERASE"/>
    <property type="match status" value="1"/>
</dbReference>
<dbReference type="SUPFAM" id="SSF55729">
    <property type="entry name" value="Acyl-CoA N-acyltransferases (Nat)"/>
    <property type="match status" value="2"/>
</dbReference>
<dbReference type="AlphaFoldDB" id="A0A1W9NZ61"/>
<keyword evidence="6" id="KW-0961">Cell wall biogenesis/degradation</keyword>
<dbReference type="Pfam" id="PF02388">
    <property type="entry name" value="FemAB"/>
    <property type="match status" value="2"/>
</dbReference>
<name>A0A1W9NZ61_UNCC3</name>
<protein>
    <recommendedName>
        <fullName evidence="9">BioF2-like acetyltransferase domain-containing protein</fullName>
    </recommendedName>
</protein>
<evidence type="ECO:0008006" key="9">
    <source>
        <dbReference type="Google" id="ProtNLM"/>
    </source>
</evidence>
<evidence type="ECO:0000313" key="7">
    <source>
        <dbReference type="EMBL" id="OQX50833.1"/>
    </source>
</evidence>
<reference evidence="8" key="1">
    <citation type="submission" date="2017-03" db="EMBL/GenBank/DDBJ databases">
        <title>Novel pathways for hydrocarbon cycling and metabolic interdependencies in hydrothermal sediment communities.</title>
        <authorList>
            <person name="Dombrowski N."/>
            <person name="Seitz K."/>
            <person name="Teske A."/>
            <person name="Baker B."/>
        </authorList>
    </citation>
    <scope>NUCLEOTIDE SEQUENCE [LARGE SCALE GENOMIC DNA]</scope>
</reference>
<comment type="caution">
    <text evidence="7">The sequence shown here is derived from an EMBL/GenBank/DDBJ whole genome shotgun (WGS) entry which is preliminary data.</text>
</comment>
<evidence type="ECO:0000313" key="8">
    <source>
        <dbReference type="Proteomes" id="UP000192520"/>
    </source>
</evidence>
<keyword evidence="2" id="KW-0808">Transferase</keyword>
<evidence type="ECO:0000256" key="5">
    <source>
        <dbReference type="ARBA" id="ARBA00023315"/>
    </source>
</evidence>
<evidence type="ECO:0000256" key="6">
    <source>
        <dbReference type="ARBA" id="ARBA00023316"/>
    </source>
</evidence>
<comment type="similarity">
    <text evidence="1">Belongs to the FemABX family.</text>
</comment>
<dbReference type="GO" id="GO:0071555">
    <property type="term" value="P:cell wall organization"/>
    <property type="evidence" value="ECO:0007669"/>
    <property type="project" value="UniProtKB-KW"/>
</dbReference>
<gene>
    <name evidence="7" type="ORF">B5M47_02950</name>
</gene>
<organism evidence="7 8">
    <name type="scientific">candidate division CPR3 bacterium 4484_211</name>
    <dbReference type="NCBI Taxonomy" id="1968527"/>
    <lineage>
        <taxon>Bacteria</taxon>
        <taxon>Bacteria division CPR3</taxon>
    </lineage>
</organism>
<dbReference type="InterPro" id="IPR003447">
    <property type="entry name" value="FEMABX"/>
</dbReference>
<dbReference type="GO" id="GO:0009252">
    <property type="term" value="P:peptidoglycan biosynthetic process"/>
    <property type="evidence" value="ECO:0007669"/>
    <property type="project" value="UniProtKB-KW"/>
</dbReference>
<keyword evidence="4" id="KW-0573">Peptidoglycan synthesis</keyword>
<keyword evidence="3" id="KW-0133">Cell shape</keyword>
<accession>A0A1W9NZ61</accession>
<dbReference type="EMBL" id="MZGJ01000017">
    <property type="protein sequence ID" value="OQX50833.1"/>
    <property type="molecule type" value="Genomic_DNA"/>
</dbReference>
<keyword evidence="5" id="KW-0012">Acyltransferase</keyword>
<dbReference type="Gene3D" id="3.40.630.30">
    <property type="match status" value="2"/>
</dbReference>
<dbReference type="InterPro" id="IPR050644">
    <property type="entry name" value="PG_Glycine_Bridge_Synth"/>
</dbReference>
<proteinExistence type="inferred from homology"/>
<dbReference type="PROSITE" id="PS51191">
    <property type="entry name" value="FEMABX"/>
    <property type="match status" value="1"/>
</dbReference>
<evidence type="ECO:0000256" key="2">
    <source>
        <dbReference type="ARBA" id="ARBA00022679"/>
    </source>
</evidence>
<dbReference type="PANTHER" id="PTHR36174">
    <property type="entry name" value="LIPID II:GLYCINE GLYCYLTRANSFERASE"/>
    <property type="match status" value="1"/>
</dbReference>